<comment type="caution">
    <text evidence="1">The sequence shown here is derived from an EMBL/GenBank/DDBJ whole genome shotgun (WGS) entry which is preliminary data.</text>
</comment>
<evidence type="ECO:0000313" key="1">
    <source>
        <dbReference type="EMBL" id="SOB51091.1"/>
    </source>
</evidence>
<dbReference type="AlphaFoldDB" id="A0AAX2H4H2"/>
<proteinExistence type="predicted"/>
<protein>
    <submittedName>
        <fullName evidence="1">Uncharacterized protein</fullName>
    </submittedName>
</protein>
<accession>A0AAX2H4H2</accession>
<dbReference type="Proteomes" id="UP000219564">
    <property type="component" value="Unassembled WGS sequence"/>
</dbReference>
<evidence type="ECO:0000313" key="2">
    <source>
        <dbReference type="Proteomes" id="UP000219564"/>
    </source>
</evidence>
<sequence length="57" mass="6524">MDEYTRPCAPWTWTDSIELIEAFGFCSEWPRNGLGKVEYLVEHSLTREAPGVAYMIG</sequence>
<organism evidence="1 2">
    <name type="scientific">Pseudomonas lundensis</name>
    <dbReference type="NCBI Taxonomy" id="86185"/>
    <lineage>
        <taxon>Bacteria</taxon>
        <taxon>Pseudomonadati</taxon>
        <taxon>Pseudomonadota</taxon>
        <taxon>Gammaproteobacteria</taxon>
        <taxon>Pseudomonadales</taxon>
        <taxon>Pseudomonadaceae</taxon>
        <taxon>Pseudomonas</taxon>
    </lineage>
</organism>
<dbReference type="EMBL" id="OBKZ01000011">
    <property type="protein sequence ID" value="SOB51091.1"/>
    <property type="molecule type" value="Genomic_DNA"/>
</dbReference>
<gene>
    <name evidence="1" type="ORF">PLUA15_190118</name>
</gene>
<reference evidence="1 2" key="1">
    <citation type="submission" date="2017-08" db="EMBL/GenBank/DDBJ databases">
        <authorList>
            <person name="Chaillou S."/>
        </authorList>
    </citation>
    <scope>NUCLEOTIDE SEQUENCE [LARGE SCALE GENOMIC DNA]</scope>
    <source>
        <strain evidence="1 2">MFPA15A1205</strain>
    </source>
</reference>
<name>A0AAX2H4H2_9PSED</name>